<accession>A0A9D1A6L3</accession>
<dbReference type="PANTHER" id="PTHR34216:SF3">
    <property type="entry name" value="POLY-BETA-1,6-N-ACETYL-D-GLUCOSAMINE N-DEACETYLASE"/>
    <property type="match status" value="1"/>
</dbReference>
<dbReference type="InterPro" id="IPR051398">
    <property type="entry name" value="Polysacch_Deacetylase"/>
</dbReference>
<feature type="compositionally biased region" description="Pro residues" evidence="3">
    <location>
        <begin position="46"/>
        <end position="64"/>
    </location>
</feature>
<evidence type="ECO:0000256" key="2">
    <source>
        <dbReference type="ARBA" id="ARBA00022729"/>
    </source>
</evidence>
<keyword evidence="2 4" id="KW-0732">Signal</keyword>
<reference evidence="6" key="1">
    <citation type="submission" date="2020-10" db="EMBL/GenBank/DDBJ databases">
        <authorList>
            <person name="Gilroy R."/>
        </authorList>
    </citation>
    <scope>NUCLEOTIDE SEQUENCE</scope>
    <source>
        <strain evidence="6">ChiHjej9B8-7071</strain>
    </source>
</reference>
<evidence type="ECO:0000256" key="4">
    <source>
        <dbReference type="SAM" id="SignalP"/>
    </source>
</evidence>
<dbReference type="InterPro" id="IPR011330">
    <property type="entry name" value="Glyco_hydro/deAcase_b/a-brl"/>
</dbReference>
<dbReference type="GO" id="GO:0016810">
    <property type="term" value="F:hydrolase activity, acting on carbon-nitrogen (but not peptide) bonds"/>
    <property type="evidence" value="ECO:0007669"/>
    <property type="project" value="InterPro"/>
</dbReference>
<dbReference type="Gene3D" id="3.20.20.370">
    <property type="entry name" value="Glycoside hydrolase/deacetylase"/>
    <property type="match status" value="1"/>
</dbReference>
<dbReference type="PROSITE" id="PS51257">
    <property type="entry name" value="PROKAR_LIPOPROTEIN"/>
    <property type="match status" value="1"/>
</dbReference>
<dbReference type="AlphaFoldDB" id="A0A9D1A6L3"/>
<evidence type="ECO:0000256" key="3">
    <source>
        <dbReference type="SAM" id="MobiDB-lite"/>
    </source>
</evidence>
<gene>
    <name evidence="6" type="ORF">IAA70_02460</name>
</gene>
<feature type="domain" description="NodB homology" evidence="5">
    <location>
        <begin position="246"/>
        <end position="404"/>
    </location>
</feature>
<comment type="caution">
    <text evidence="6">The sequence shown here is derived from an EMBL/GenBank/DDBJ whole genome shotgun (WGS) entry which is preliminary data.</text>
</comment>
<evidence type="ECO:0000256" key="1">
    <source>
        <dbReference type="ARBA" id="ARBA00004613"/>
    </source>
</evidence>
<protein>
    <submittedName>
        <fullName evidence="6">Polysaccharide deacetylase family protein</fullName>
    </submittedName>
</protein>
<evidence type="ECO:0000259" key="5">
    <source>
        <dbReference type="PROSITE" id="PS51677"/>
    </source>
</evidence>
<dbReference type="CDD" id="cd10918">
    <property type="entry name" value="CE4_NodB_like_5s_6s"/>
    <property type="match status" value="1"/>
</dbReference>
<dbReference type="InterPro" id="IPR002509">
    <property type="entry name" value="NODB_dom"/>
</dbReference>
<dbReference type="GO" id="GO:0005975">
    <property type="term" value="P:carbohydrate metabolic process"/>
    <property type="evidence" value="ECO:0007669"/>
    <property type="project" value="InterPro"/>
</dbReference>
<proteinExistence type="predicted"/>
<feature type="region of interest" description="Disordered" evidence="3">
    <location>
        <begin position="27"/>
        <end position="69"/>
    </location>
</feature>
<dbReference type="EMBL" id="DVGD01000071">
    <property type="protein sequence ID" value="HIR09247.1"/>
    <property type="molecule type" value="Genomic_DNA"/>
</dbReference>
<dbReference type="PROSITE" id="PS51677">
    <property type="entry name" value="NODB"/>
    <property type="match status" value="1"/>
</dbReference>
<comment type="subcellular location">
    <subcellularLocation>
        <location evidence="1">Secreted</location>
    </subcellularLocation>
</comment>
<dbReference type="Proteomes" id="UP000824258">
    <property type="component" value="Unassembled WGS sequence"/>
</dbReference>
<evidence type="ECO:0000313" key="6">
    <source>
        <dbReference type="EMBL" id="HIR09247.1"/>
    </source>
</evidence>
<feature type="compositionally biased region" description="Pro residues" evidence="3">
    <location>
        <begin position="27"/>
        <end position="36"/>
    </location>
</feature>
<reference evidence="6" key="2">
    <citation type="journal article" date="2021" name="PeerJ">
        <title>Extensive microbial diversity within the chicken gut microbiome revealed by metagenomics and culture.</title>
        <authorList>
            <person name="Gilroy R."/>
            <person name="Ravi A."/>
            <person name="Getino M."/>
            <person name="Pursley I."/>
            <person name="Horton D.L."/>
            <person name="Alikhan N.F."/>
            <person name="Baker D."/>
            <person name="Gharbi K."/>
            <person name="Hall N."/>
            <person name="Watson M."/>
            <person name="Adriaenssens E.M."/>
            <person name="Foster-Nyarko E."/>
            <person name="Jarju S."/>
            <person name="Secka A."/>
            <person name="Antonio M."/>
            <person name="Oren A."/>
            <person name="Chaudhuri R.R."/>
            <person name="La Ragione R."/>
            <person name="Hildebrand F."/>
            <person name="Pallen M.J."/>
        </authorList>
    </citation>
    <scope>NUCLEOTIDE SEQUENCE</scope>
    <source>
        <strain evidence="6">ChiHjej9B8-7071</strain>
    </source>
</reference>
<sequence>MKKRAALLLLAVAILLALAGCHAPAVPTEPQPPATPEPAATEETPAPEPEPQPEPKEVPPPQPDTMPGNKAHARVTVMAHPLTYSSVTVDGEPYFALQDLAEVLAGEVTLDGATVTLTWAEGSVEIRAKSGIWFSDTASGILPGGVYRSGELLFAPLALLEDVLGLTCTASEDGKTLYYYEAASWDIPKGYSVPVLMYHAVSDETWGVTELFVRPSEMEAQLQYLQENGFTPIFFSDLSHVEDFEKPVLLTFDDGYKNNYEELFPLLQKYNMKATIFVVTGNLDKNPNFLTWDQAREMVQSGLVAIESHTVTHPDLDVQSRERQLQELEESQAKILEEIGIPSQVLCFPTGKYNQTTLALMEGRYEIGLLMDSGGYITGSDPFRIPRWYVSRYTTLGSFAYLVK</sequence>
<feature type="signal peptide" evidence="4">
    <location>
        <begin position="1"/>
        <end position="19"/>
    </location>
</feature>
<dbReference type="Pfam" id="PF01522">
    <property type="entry name" value="Polysacc_deac_1"/>
    <property type="match status" value="1"/>
</dbReference>
<dbReference type="PANTHER" id="PTHR34216">
    <property type="match status" value="1"/>
</dbReference>
<dbReference type="SUPFAM" id="SSF88713">
    <property type="entry name" value="Glycoside hydrolase/deacetylase"/>
    <property type="match status" value="1"/>
</dbReference>
<name>A0A9D1A6L3_9FIRM</name>
<organism evidence="6 7">
    <name type="scientific">Candidatus Avoscillospira stercoripullorum</name>
    <dbReference type="NCBI Taxonomy" id="2840709"/>
    <lineage>
        <taxon>Bacteria</taxon>
        <taxon>Bacillati</taxon>
        <taxon>Bacillota</taxon>
        <taxon>Clostridia</taxon>
        <taxon>Eubacteriales</taxon>
        <taxon>Oscillospiraceae</taxon>
        <taxon>Oscillospiraceae incertae sedis</taxon>
        <taxon>Candidatus Avoscillospira</taxon>
    </lineage>
</organism>
<dbReference type="GO" id="GO:0005576">
    <property type="term" value="C:extracellular region"/>
    <property type="evidence" value="ECO:0007669"/>
    <property type="project" value="UniProtKB-SubCell"/>
</dbReference>
<feature type="chain" id="PRO_5038821875" evidence="4">
    <location>
        <begin position="20"/>
        <end position="404"/>
    </location>
</feature>
<evidence type="ECO:0000313" key="7">
    <source>
        <dbReference type="Proteomes" id="UP000824258"/>
    </source>
</evidence>